<sequence>MVIATKRKITKIFLIFLVCVIALNIFYYDYQICRKAQSSSNSIFCLVVSRYVKVRSQGLGNALNVTGIVNNIRKPVKDYLKTQHLDLILKKEILNGSLESPKVSTLSPTMGVKTITKDTRQAEKLTPKNEARTEKEVETDLKNTSPVMTTTSTTTTTSPTTTTTTNPPTTTTTPLTKTTTSTTTTTTPPTTTTTQPTTTTTQPTTTTTPPTTTTTLAITLSTEQLTTPTINNTLKCRIPKLDPFHREVMPYVRWNWINDTCKIKQEKSRVENGKLIVNLENVVEVNLNYIIRVDDYANKLEKHLIYNKNVSNNVKELSYKLEHDFMKVDIREANKKPISEYHMYPVKKPNPEGPEFRKYDPGKSQFNIMMIMLDSVSHACAQRYIPKTYKFLQNNPYTTIMEGHTIVGDATTPQLCATFFGDQPENLKPEGRRGFRGAETIDKWPSLLKDLVKDGYATMHSEDEPFINSFNFRLHGFKKQPTLKYLRPWWRESNDLRKIKYWRSNSCPINFAMDYTKNFYKEYSEELSAVFLMNSALTHNEPERVQMLDNGFIKFFQYLNESKRLESTAVIFFGDHGMREGGFRSTIQGKLEERLPFMTITLPPIFYQRHPELVKNLQRNSKALTTPYDIHATLKHLIQFTSGEIPKHKFGRSLFTNIVSLNRECGEAGVTPFWCVCRNFAPVKNLNDPTVREIATAITNSINEVVFKNEIAKPQCQTLSLDQIHRASKMIRAAKDDGAFQSYELVLKLKPCGGLFEATAEYDIKNKKVNVGKNFSRINLYRDQPKCIQQQFPYLRKFCCCNGQF</sequence>
<proteinExistence type="predicted"/>
<dbReference type="Gene3D" id="3.40.720.10">
    <property type="entry name" value="Alkaline Phosphatase, subunit A"/>
    <property type="match status" value="1"/>
</dbReference>
<dbReference type="GeneID" id="136812898"/>
<keyword evidence="2" id="KW-1133">Transmembrane helix</keyword>
<dbReference type="AlphaFoldDB" id="A0A7M5X466"/>
<feature type="transmembrane region" description="Helical" evidence="2">
    <location>
        <begin position="12"/>
        <end position="30"/>
    </location>
</feature>
<dbReference type="InterPro" id="IPR004245">
    <property type="entry name" value="DUF229"/>
</dbReference>
<dbReference type="GO" id="GO:0005615">
    <property type="term" value="C:extracellular space"/>
    <property type="evidence" value="ECO:0007669"/>
    <property type="project" value="TreeGrafter"/>
</dbReference>
<evidence type="ECO:0000256" key="2">
    <source>
        <dbReference type="SAM" id="Phobius"/>
    </source>
</evidence>
<dbReference type="InterPro" id="IPR017850">
    <property type="entry name" value="Alkaline_phosphatase_core_sf"/>
</dbReference>
<dbReference type="Pfam" id="PF02995">
    <property type="entry name" value="DUF229"/>
    <property type="match status" value="1"/>
</dbReference>
<dbReference type="FunFam" id="3.40.720.10:FF:000017">
    <property type="entry name" value="Predicted protein"/>
    <property type="match status" value="1"/>
</dbReference>
<dbReference type="CDD" id="cd16021">
    <property type="entry name" value="ALP_like"/>
    <property type="match status" value="1"/>
</dbReference>
<dbReference type="OrthoDB" id="5982518at2759"/>
<evidence type="ECO:0000313" key="4">
    <source>
        <dbReference type="Proteomes" id="UP000594262"/>
    </source>
</evidence>
<dbReference type="Proteomes" id="UP000594262">
    <property type="component" value="Unplaced"/>
</dbReference>
<dbReference type="PANTHER" id="PTHR10974">
    <property type="entry name" value="FI08016P-RELATED"/>
    <property type="match status" value="1"/>
</dbReference>
<feature type="compositionally biased region" description="Low complexity" evidence="1">
    <location>
        <begin position="149"/>
        <end position="212"/>
    </location>
</feature>
<accession>A0A7M5X466</accession>
<organism evidence="3 4">
    <name type="scientific">Clytia hemisphaerica</name>
    <dbReference type="NCBI Taxonomy" id="252671"/>
    <lineage>
        <taxon>Eukaryota</taxon>
        <taxon>Metazoa</taxon>
        <taxon>Cnidaria</taxon>
        <taxon>Hydrozoa</taxon>
        <taxon>Hydroidolina</taxon>
        <taxon>Leptothecata</taxon>
        <taxon>Obeliida</taxon>
        <taxon>Clytiidae</taxon>
        <taxon>Clytia</taxon>
    </lineage>
</organism>
<feature type="compositionally biased region" description="Basic and acidic residues" evidence="1">
    <location>
        <begin position="118"/>
        <end position="141"/>
    </location>
</feature>
<dbReference type="PANTHER" id="PTHR10974:SF1">
    <property type="entry name" value="FI08016P-RELATED"/>
    <property type="match status" value="1"/>
</dbReference>
<evidence type="ECO:0000313" key="3">
    <source>
        <dbReference type="EnsemblMetazoa" id="CLYHEMP017262.4"/>
    </source>
</evidence>
<evidence type="ECO:0000256" key="1">
    <source>
        <dbReference type="SAM" id="MobiDB-lite"/>
    </source>
</evidence>
<keyword evidence="4" id="KW-1185">Reference proteome</keyword>
<protein>
    <submittedName>
        <fullName evidence="3">Uncharacterized protein</fullName>
    </submittedName>
</protein>
<keyword evidence="2" id="KW-0472">Membrane</keyword>
<keyword evidence="2" id="KW-0812">Transmembrane</keyword>
<reference evidence="3" key="1">
    <citation type="submission" date="2021-01" db="UniProtKB">
        <authorList>
            <consortium name="EnsemblMetazoa"/>
        </authorList>
    </citation>
    <scope>IDENTIFICATION</scope>
</reference>
<name>A0A7M5X466_9CNID</name>
<feature type="region of interest" description="Disordered" evidence="1">
    <location>
        <begin position="118"/>
        <end position="212"/>
    </location>
</feature>
<dbReference type="RefSeq" id="XP_066925525.1">
    <property type="nucleotide sequence ID" value="XM_067069424.1"/>
</dbReference>
<dbReference type="SUPFAM" id="SSF53649">
    <property type="entry name" value="Alkaline phosphatase-like"/>
    <property type="match status" value="1"/>
</dbReference>
<dbReference type="EnsemblMetazoa" id="CLYHEMT017262.4">
    <property type="protein sequence ID" value="CLYHEMP017262.4"/>
    <property type="gene ID" value="CLYHEMG017262"/>
</dbReference>